<name>A0ABV7HDR8_9GAMM</name>
<evidence type="ECO:0000256" key="2">
    <source>
        <dbReference type="ARBA" id="ARBA00022475"/>
    </source>
</evidence>
<feature type="transmembrane region" description="Helical" evidence="6">
    <location>
        <begin position="191"/>
        <end position="210"/>
    </location>
</feature>
<feature type="transmembrane region" description="Helical" evidence="6">
    <location>
        <begin position="135"/>
        <end position="153"/>
    </location>
</feature>
<protein>
    <submittedName>
        <fullName evidence="8">DMT family transporter</fullName>
    </submittedName>
</protein>
<comment type="caution">
    <text evidence="8">The sequence shown here is derived from an EMBL/GenBank/DDBJ whole genome shotgun (WGS) entry which is preliminary data.</text>
</comment>
<gene>
    <name evidence="8" type="ORF">ACFOEK_07440</name>
</gene>
<feature type="transmembrane region" description="Helical" evidence="6">
    <location>
        <begin position="287"/>
        <end position="309"/>
    </location>
</feature>
<dbReference type="InterPro" id="IPR000620">
    <property type="entry name" value="EamA_dom"/>
</dbReference>
<dbReference type="InterPro" id="IPR037185">
    <property type="entry name" value="EmrE-like"/>
</dbReference>
<evidence type="ECO:0000313" key="9">
    <source>
        <dbReference type="Proteomes" id="UP001595476"/>
    </source>
</evidence>
<dbReference type="InterPro" id="IPR051258">
    <property type="entry name" value="Diverse_Substrate_Transporter"/>
</dbReference>
<feature type="transmembrane region" description="Helical" evidence="6">
    <location>
        <begin position="262"/>
        <end position="281"/>
    </location>
</feature>
<keyword evidence="9" id="KW-1185">Reference proteome</keyword>
<feature type="transmembrane region" description="Helical" evidence="6">
    <location>
        <begin position="53"/>
        <end position="72"/>
    </location>
</feature>
<dbReference type="SUPFAM" id="SSF103481">
    <property type="entry name" value="Multidrug resistance efflux transporter EmrE"/>
    <property type="match status" value="2"/>
</dbReference>
<feature type="transmembrane region" description="Helical" evidence="6">
    <location>
        <begin position="165"/>
        <end position="184"/>
    </location>
</feature>
<feature type="transmembrane region" description="Helical" evidence="6">
    <location>
        <begin position="230"/>
        <end position="250"/>
    </location>
</feature>
<feature type="transmembrane region" description="Helical" evidence="6">
    <location>
        <begin position="104"/>
        <end position="123"/>
    </location>
</feature>
<reference evidence="9" key="1">
    <citation type="journal article" date="2019" name="Int. J. Syst. Evol. Microbiol.">
        <title>The Global Catalogue of Microorganisms (GCM) 10K type strain sequencing project: providing services to taxonomists for standard genome sequencing and annotation.</title>
        <authorList>
            <consortium name="The Broad Institute Genomics Platform"/>
            <consortium name="The Broad Institute Genome Sequencing Center for Infectious Disease"/>
            <person name="Wu L."/>
            <person name="Ma J."/>
        </authorList>
    </citation>
    <scope>NUCLEOTIDE SEQUENCE [LARGE SCALE GENOMIC DNA]</scope>
    <source>
        <strain evidence="9">KCTC 52438</strain>
    </source>
</reference>
<keyword evidence="2" id="KW-1003">Cell membrane</keyword>
<evidence type="ECO:0000256" key="4">
    <source>
        <dbReference type="ARBA" id="ARBA00022989"/>
    </source>
</evidence>
<evidence type="ECO:0000256" key="1">
    <source>
        <dbReference type="ARBA" id="ARBA00004651"/>
    </source>
</evidence>
<evidence type="ECO:0000256" key="6">
    <source>
        <dbReference type="SAM" id="Phobius"/>
    </source>
</evidence>
<evidence type="ECO:0000259" key="7">
    <source>
        <dbReference type="Pfam" id="PF00892"/>
    </source>
</evidence>
<dbReference type="Pfam" id="PF00892">
    <property type="entry name" value="EamA"/>
    <property type="match status" value="2"/>
</dbReference>
<organism evidence="8 9">
    <name type="scientific">Litoribrevibacter euphylliae</name>
    <dbReference type="NCBI Taxonomy" id="1834034"/>
    <lineage>
        <taxon>Bacteria</taxon>
        <taxon>Pseudomonadati</taxon>
        <taxon>Pseudomonadota</taxon>
        <taxon>Gammaproteobacteria</taxon>
        <taxon>Oceanospirillales</taxon>
        <taxon>Oceanospirillaceae</taxon>
        <taxon>Litoribrevibacter</taxon>
    </lineage>
</organism>
<keyword evidence="4 6" id="KW-1133">Transmembrane helix</keyword>
<feature type="transmembrane region" description="Helical" evidence="6">
    <location>
        <begin position="21"/>
        <end position="41"/>
    </location>
</feature>
<feature type="transmembrane region" description="Helical" evidence="6">
    <location>
        <begin position="79"/>
        <end position="98"/>
    </location>
</feature>
<accession>A0ABV7HDR8</accession>
<comment type="subcellular location">
    <subcellularLocation>
        <location evidence="1">Cell membrane</location>
        <topology evidence="1">Multi-pass membrane protein</topology>
    </subcellularLocation>
</comment>
<dbReference type="EMBL" id="JBHRSZ010000002">
    <property type="protein sequence ID" value="MFC3150856.1"/>
    <property type="molecule type" value="Genomic_DNA"/>
</dbReference>
<sequence>MKHPSNHQKYASLLTNKQAGYVCAALAVLIWSGFILVSRQGGISALTAYDVIAIRYSVCSLILFPLWLVYRFKLWQPKLIISSLVGALLYALFAFNGFESTPASHSAVLLPGLMPIAISLMSIPLLGSQIPKQKWLGLSIITLGVLLLFWQAWQTTDTQTGLQLGHGFILAAGLCWALYSVLLSKWHITPWQATVSLALITFCLYMPIYLLWLPSEISFQQLTPALWQEIALQAVYQGILATIIQMLLYVRAVQTIGAQSMGAMMALVPILAGLAATVIFNEPLTPLLATAFITVSFGVWVTNQAHLIFNRTLWTKEPQHAVRKH</sequence>
<keyword evidence="5 6" id="KW-0472">Membrane</keyword>
<feature type="domain" description="EamA" evidence="7">
    <location>
        <begin position="19"/>
        <end position="149"/>
    </location>
</feature>
<keyword evidence="3 6" id="KW-0812">Transmembrane</keyword>
<dbReference type="Proteomes" id="UP001595476">
    <property type="component" value="Unassembled WGS sequence"/>
</dbReference>
<dbReference type="PANTHER" id="PTHR42920:SF11">
    <property type="entry name" value="INNER MEMBRANE PROTEIN YTFF"/>
    <property type="match status" value="1"/>
</dbReference>
<dbReference type="RefSeq" id="WP_386718429.1">
    <property type="nucleotide sequence ID" value="NZ_JBHRSZ010000002.1"/>
</dbReference>
<feature type="domain" description="EamA" evidence="7">
    <location>
        <begin position="164"/>
        <end position="303"/>
    </location>
</feature>
<evidence type="ECO:0000256" key="5">
    <source>
        <dbReference type="ARBA" id="ARBA00023136"/>
    </source>
</evidence>
<evidence type="ECO:0000256" key="3">
    <source>
        <dbReference type="ARBA" id="ARBA00022692"/>
    </source>
</evidence>
<dbReference type="PANTHER" id="PTHR42920">
    <property type="entry name" value="OS03G0707200 PROTEIN-RELATED"/>
    <property type="match status" value="1"/>
</dbReference>
<proteinExistence type="predicted"/>
<evidence type="ECO:0000313" key="8">
    <source>
        <dbReference type="EMBL" id="MFC3150856.1"/>
    </source>
</evidence>